<feature type="transmembrane region" description="Helical" evidence="1">
    <location>
        <begin position="30"/>
        <end position="53"/>
    </location>
</feature>
<reference evidence="2" key="1">
    <citation type="journal article" date="2008" name="J. Bacteriol.">
        <title>Genetic and functional properties of the self-transmissible Yersinia enterocolitica plasmid pYE854, which mobilizes the virulence plasmid pYV.</title>
        <authorList>
            <person name="Hammerl J.A."/>
            <person name="Klein I."/>
            <person name="Lanka E."/>
            <person name="Appel B."/>
            <person name="Hertwig S."/>
        </authorList>
    </citation>
    <scope>NUCLEOTIDE SEQUENCE [LARGE SCALE GENOMIC DNA]</scope>
    <source>
        <strain evidence="2">29854</strain>
        <plasmid evidence="2">pYE854</plasmid>
    </source>
</reference>
<name>B0RKX2_YEREN</name>
<protein>
    <submittedName>
        <fullName evidence="2">Uncharacterized protein</fullName>
    </submittedName>
</protein>
<keyword evidence="1" id="KW-0472">Membrane</keyword>
<dbReference type="EMBL" id="AM905950">
    <property type="protein sequence ID" value="CAP20222.1"/>
    <property type="molecule type" value="Genomic_DNA"/>
</dbReference>
<accession>B0RKX2</accession>
<evidence type="ECO:0000256" key="1">
    <source>
        <dbReference type="SAM" id="Phobius"/>
    </source>
</evidence>
<organism evidence="2">
    <name type="scientific">Yersinia enterocolitica</name>
    <dbReference type="NCBI Taxonomy" id="630"/>
    <lineage>
        <taxon>Bacteria</taxon>
        <taxon>Pseudomonadati</taxon>
        <taxon>Pseudomonadota</taxon>
        <taxon>Gammaproteobacteria</taxon>
        <taxon>Enterobacterales</taxon>
        <taxon>Yersiniaceae</taxon>
        <taxon>Yersinia</taxon>
    </lineage>
</organism>
<sequence>MSQQLDQGYPTMRQERINQRMTQCVCSRRFLMYQSVISTYWMMALRSLFSIFITHPNNIYL</sequence>
<geneLocation type="plasmid" evidence="2">
    <name>pYE854</name>
</geneLocation>
<keyword evidence="2" id="KW-0614">Plasmid</keyword>
<evidence type="ECO:0000313" key="2">
    <source>
        <dbReference type="EMBL" id="CAP20222.1"/>
    </source>
</evidence>
<keyword evidence="1" id="KW-1133">Transmembrane helix</keyword>
<dbReference type="AlphaFoldDB" id="B0RKX2"/>
<proteinExistence type="predicted"/>
<keyword evidence="1" id="KW-0812">Transmembrane</keyword>